<dbReference type="CDD" id="cd03505">
    <property type="entry name" value="Delta9-FADS-like"/>
    <property type="match status" value="1"/>
</dbReference>
<evidence type="ECO:0000256" key="9">
    <source>
        <dbReference type="ARBA" id="ARBA00023098"/>
    </source>
</evidence>
<evidence type="ECO:0000256" key="11">
    <source>
        <dbReference type="ARBA" id="ARBA00023160"/>
    </source>
</evidence>
<keyword evidence="6 12" id="KW-1133">Transmembrane helix</keyword>
<evidence type="ECO:0000256" key="5">
    <source>
        <dbReference type="ARBA" id="ARBA00022832"/>
    </source>
</evidence>
<evidence type="ECO:0000256" key="4">
    <source>
        <dbReference type="ARBA" id="ARBA00022692"/>
    </source>
</evidence>
<dbReference type="EMBL" id="LN794158">
    <property type="protein sequence ID" value="CEN55672.1"/>
    <property type="molecule type" value="Genomic_DNA"/>
</dbReference>
<keyword evidence="5" id="KW-0276">Fatty acid metabolism</keyword>
<keyword evidence="3" id="KW-0444">Lipid biosynthesis</keyword>
<evidence type="ECO:0000256" key="10">
    <source>
        <dbReference type="ARBA" id="ARBA00023136"/>
    </source>
</evidence>
<dbReference type="HOGENOM" id="CLU_027359_1_2_4"/>
<dbReference type="RefSeq" id="WP_045750908.1">
    <property type="nucleotide sequence ID" value="NZ_LN794158.1"/>
</dbReference>
<keyword evidence="7 14" id="KW-0560">Oxidoreductase</keyword>
<gene>
    <name evidence="14" type="ORF">BN1209_0629</name>
</gene>
<feature type="transmembrane region" description="Helical" evidence="12">
    <location>
        <begin position="52"/>
        <end position="73"/>
    </location>
</feature>
<evidence type="ECO:0000256" key="2">
    <source>
        <dbReference type="ARBA" id="ARBA00008749"/>
    </source>
</evidence>
<dbReference type="GO" id="GO:0004768">
    <property type="term" value="F:stearoyl-CoA 9-desaturase activity"/>
    <property type="evidence" value="ECO:0007669"/>
    <property type="project" value="UniProtKB-EC"/>
</dbReference>
<evidence type="ECO:0000313" key="14">
    <source>
        <dbReference type="EMBL" id="CEN55672.1"/>
    </source>
</evidence>
<dbReference type="InterPro" id="IPR005804">
    <property type="entry name" value="FA_desaturase_dom"/>
</dbReference>
<comment type="subcellular location">
    <subcellularLocation>
        <location evidence="1">Membrane</location>
        <topology evidence="1">Multi-pass membrane protein</topology>
    </subcellularLocation>
</comment>
<dbReference type="GO" id="GO:0016020">
    <property type="term" value="C:membrane"/>
    <property type="evidence" value="ECO:0007669"/>
    <property type="project" value="UniProtKB-SubCell"/>
</dbReference>
<feature type="domain" description="Fatty acid desaturase" evidence="13">
    <location>
        <begin position="51"/>
        <end position="280"/>
    </location>
</feature>
<dbReference type="STRING" id="1581680.BN1209_0629"/>
<evidence type="ECO:0000256" key="3">
    <source>
        <dbReference type="ARBA" id="ARBA00022516"/>
    </source>
</evidence>
<dbReference type="Proteomes" id="UP000056322">
    <property type="component" value="Chromosome 1"/>
</dbReference>
<feature type="transmembrane region" description="Helical" evidence="12">
    <location>
        <begin position="27"/>
        <end position="46"/>
    </location>
</feature>
<dbReference type="PRINTS" id="PR00075">
    <property type="entry name" value="FACDDSATRASE"/>
</dbReference>
<evidence type="ECO:0000256" key="8">
    <source>
        <dbReference type="ARBA" id="ARBA00023004"/>
    </source>
</evidence>
<protein>
    <submittedName>
        <fullName evidence="14">Stearoyl-CoA 9-desaturase</fullName>
        <ecNumber evidence="14">1.14.19.1</ecNumber>
    </submittedName>
</protein>
<evidence type="ECO:0000313" key="15">
    <source>
        <dbReference type="Proteomes" id="UP000056322"/>
    </source>
</evidence>
<organism evidence="14 15">
    <name type="scientific">Candidatus Methylopumilus turicensis</name>
    <dbReference type="NCBI Taxonomy" id="1581680"/>
    <lineage>
        <taxon>Bacteria</taxon>
        <taxon>Pseudomonadati</taxon>
        <taxon>Pseudomonadota</taxon>
        <taxon>Betaproteobacteria</taxon>
        <taxon>Nitrosomonadales</taxon>
        <taxon>Methylophilaceae</taxon>
        <taxon>Candidatus Methylopumilus</taxon>
    </lineage>
</organism>
<evidence type="ECO:0000256" key="6">
    <source>
        <dbReference type="ARBA" id="ARBA00022989"/>
    </source>
</evidence>
<dbReference type="PANTHER" id="PTHR11351">
    <property type="entry name" value="ACYL-COA DESATURASE"/>
    <property type="match status" value="1"/>
</dbReference>
<comment type="similarity">
    <text evidence="2">Belongs to the fatty acid desaturase type 2 family.</text>
</comment>
<dbReference type="KEGG" id="mbac:BN1209_0629"/>
<dbReference type="AlphaFoldDB" id="A0A0B7IZ61"/>
<keyword evidence="10 12" id="KW-0472">Membrane</keyword>
<keyword evidence="8" id="KW-0408">Iron</keyword>
<dbReference type="OrthoDB" id="9768289at2"/>
<feature type="transmembrane region" description="Helical" evidence="12">
    <location>
        <begin position="166"/>
        <end position="185"/>
    </location>
</feature>
<reference evidence="15" key="1">
    <citation type="submission" date="2014-12" db="EMBL/GenBank/DDBJ databases">
        <authorList>
            <person name="Salcher M.M."/>
        </authorList>
    </citation>
    <scope>NUCLEOTIDE SEQUENCE [LARGE SCALE GENOMIC DNA]</scope>
    <source>
        <strain evidence="15">MMS-10A-171</strain>
    </source>
</reference>
<dbReference type="Pfam" id="PF00487">
    <property type="entry name" value="FA_desaturase"/>
    <property type="match status" value="1"/>
</dbReference>
<keyword evidence="15" id="KW-1185">Reference proteome</keyword>
<proteinExistence type="inferred from homology"/>
<name>A0A0B7IZ61_9PROT</name>
<dbReference type="GO" id="GO:0006633">
    <property type="term" value="P:fatty acid biosynthetic process"/>
    <property type="evidence" value="ECO:0007669"/>
    <property type="project" value="UniProtKB-KW"/>
</dbReference>
<feature type="transmembrane region" description="Helical" evidence="12">
    <location>
        <begin position="197"/>
        <end position="222"/>
    </location>
</feature>
<evidence type="ECO:0000259" key="13">
    <source>
        <dbReference type="Pfam" id="PF00487"/>
    </source>
</evidence>
<evidence type="ECO:0000256" key="1">
    <source>
        <dbReference type="ARBA" id="ARBA00004141"/>
    </source>
</evidence>
<sequence length="305" mass="35435">MVFKTILAWFDSDAINPHEQNPNKIELLRILPFVILHIACFAVFWVEFSALALTIAIVLYVLRMFAITGFYHRYFAHKAFKTSRFIQFIFAFLGASAAQRGPLWWASHHRHHHAHSDNPNDPHSPKQHGFFWSHISWFLANKNFASKSERVKDLMQYPELKFLDRYDAVAPIGLAISLFVLGAWLESSAPHLHTNGMQLLVWGFVISTVFLYHMTFTVNSLAHVWGKRRFMTNDDSRNNTLIAIFTLGEGWHNNHHHFPSSARQGFYWWEIDLTYYGLKALSALGLIWDLRKVPTEVLSQKRALK</sequence>
<evidence type="ECO:0000256" key="12">
    <source>
        <dbReference type="SAM" id="Phobius"/>
    </source>
</evidence>
<keyword evidence="11" id="KW-0275">Fatty acid biosynthesis</keyword>
<dbReference type="PANTHER" id="PTHR11351:SF31">
    <property type="entry name" value="DESATURASE 1, ISOFORM A-RELATED"/>
    <property type="match status" value="1"/>
</dbReference>
<accession>A0A0B7IZ61</accession>
<keyword evidence="4 12" id="KW-0812">Transmembrane</keyword>
<dbReference type="InterPro" id="IPR015876">
    <property type="entry name" value="Acyl-CoA_DS"/>
</dbReference>
<keyword evidence="9" id="KW-0443">Lipid metabolism</keyword>
<dbReference type="EC" id="1.14.19.1" evidence="14"/>
<evidence type="ECO:0000256" key="7">
    <source>
        <dbReference type="ARBA" id="ARBA00023002"/>
    </source>
</evidence>